<dbReference type="RefSeq" id="WP_184619546.1">
    <property type="nucleotide sequence ID" value="NZ_JACHEX010000003.1"/>
</dbReference>
<keyword evidence="11" id="KW-1185">Reference proteome</keyword>
<dbReference type="Pfam" id="PF02811">
    <property type="entry name" value="PHP"/>
    <property type="match status" value="1"/>
</dbReference>
<dbReference type="InterPro" id="IPR010140">
    <property type="entry name" value="Histidinol_P_phosphatase_HisJ"/>
</dbReference>
<dbReference type="PANTHER" id="PTHR21039">
    <property type="entry name" value="HISTIDINOL PHOSPHATASE-RELATED"/>
    <property type="match status" value="1"/>
</dbReference>
<dbReference type="EC" id="3.1.3.15" evidence="3 8"/>
<dbReference type="UniPathway" id="UPA00031">
    <property type="reaction ID" value="UER00013"/>
</dbReference>
<evidence type="ECO:0000313" key="10">
    <source>
        <dbReference type="EMBL" id="MBB6062926.1"/>
    </source>
</evidence>
<dbReference type="SMART" id="SM00481">
    <property type="entry name" value="POLIIIAc"/>
    <property type="match status" value="1"/>
</dbReference>
<dbReference type="SUPFAM" id="SSF89550">
    <property type="entry name" value="PHP domain-like"/>
    <property type="match status" value="1"/>
</dbReference>
<comment type="caution">
    <text evidence="10">The sequence shown here is derived from an EMBL/GenBank/DDBJ whole genome shotgun (WGS) entry which is preliminary data.</text>
</comment>
<name>A0A841GGW4_9BACT</name>
<evidence type="ECO:0000256" key="1">
    <source>
        <dbReference type="ARBA" id="ARBA00004970"/>
    </source>
</evidence>
<keyword evidence="6 8" id="KW-0368">Histidine biosynthesis</keyword>
<dbReference type="InterPro" id="IPR004013">
    <property type="entry name" value="PHP_dom"/>
</dbReference>
<dbReference type="Gene3D" id="3.20.20.140">
    <property type="entry name" value="Metal-dependent hydrolases"/>
    <property type="match status" value="1"/>
</dbReference>
<gene>
    <name evidence="10" type="ORF">HNP65_001378</name>
</gene>
<comment type="catalytic activity">
    <reaction evidence="7 8">
        <text>L-histidinol phosphate + H2O = L-histidinol + phosphate</text>
        <dbReference type="Rhea" id="RHEA:14465"/>
        <dbReference type="ChEBI" id="CHEBI:15377"/>
        <dbReference type="ChEBI" id="CHEBI:43474"/>
        <dbReference type="ChEBI" id="CHEBI:57699"/>
        <dbReference type="ChEBI" id="CHEBI:57980"/>
        <dbReference type="EC" id="3.1.3.15"/>
    </reaction>
</comment>
<dbReference type="InterPro" id="IPR016195">
    <property type="entry name" value="Pol/histidinol_Pase-like"/>
</dbReference>
<evidence type="ECO:0000313" key="11">
    <source>
        <dbReference type="Proteomes" id="UP000555828"/>
    </source>
</evidence>
<dbReference type="Proteomes" id="UP000555828">
    <property type="component" value="Unassembled WGS sequence"/>
</dbReference>
<accession>A0A841GGW4</accession>
<organism evidence="10 11">
    <name type="scientific">Thermosipho japonicus</name>
    <dbReference type="NCBI Taxonomy" id="90323"/>
    <lineage>
        <taxon>Bacteria</taxon>
        <taxon>Thermotogati</taxon>
        <taxon>Thermotogota</taxon>
        <taxon>Thermotogae</taxon>
        <taxon>Thermotogales</taxon>
        <taxon>Fervidobacteriaceae</taxon>
        <taxon>Thermosipho</taxon>
    </lineage>
</organism>
<evidence type="ECO:0000256" key="7">
    <source>
        <dbReference type="ARBA" id="ARBA00049158"/>
    </source>
</evidence>
<dbReference type="InterPro" id="IPR003141">
    <property type="entry name" value="Pol/His_phosphatase_N"/>
</dbReference>
<evidence type="ECO:0000256" key="4">
    <source>
        <dbReference type="ARBA" id="ARBA00022605"/>
    </source>
</evidence>
<keyword evidence="4 8" id="KW-0028">Amino-acid biosynthesis</keyword>
<evidence type="ECO:0000256" key="3">
    <source>
        <dbReference type="ARBA" id="ARBA00013085"/>
    </source>
</evidence>
<proteinExistence type="inferred from homology"/>
<evidence type="ECO:0000256" key="6">
    <source>
        <dbReference type="ARBA" id="ARBA00023102"/>
    </source>
</evidence>
<evidence type="ECO:0000259" key="9">
    <source>
        <dbReference type="SMART" id="SM00481"/>
    </source>
</evidence>
<reference evidence="10 11" key="1">
    <citation type="submission" date="2020-08" db="EMBL/GenBank/DDBJ databases">
        <title>Genomic Encyclopedia of Type Strains, Phase IV (KMG-IV): sequencing the most valuable type-strain genomes for metagenomic binning, comparative biology and taxonomic classification.</title>
        <authorList>
            <person name="Goeker M."/>
        </authorList>
    </citation>
    <scope>NUCLEOTIDE SEQUENCE [LARGE SCALE GENOMIC DNA]</scope>
    <source>
        <strain evidence="10 11">DSM 13481</strain>
    </source>
</reference>
<dbReference type="GO" id="GO:0000105">
    <property type="term" value="P:L-histidine biosynthetic process"/>
    <property type="evidence" value="ECO:0007669"/>
    <property type="project" value="UniProtKB-UniRule"/>
</dbReference>
<evidence type="ECO:0000256" key="5">
    <source>
        <dbReference type="ARBA" id="ARBA00022801"/>
    </source>
</evidence>
<dbReference type="PANTHER" id="PTHR21039:SF0">
    <property type="entry name" value="HISTIDINOL-PHOSPHATASE"/>
    <property type="match status" value="1"/>
</dbReference>
<keyword evidence="5 8" id="KW-0378">Hydrolase</keyword>
<dbReference type="GO" id="GO:0005737">
    <property type="term" value="C:cytoplasm"/>
    <property type="evidence" value="ECO:0007669"/>
    <property type="project" value="TreeGrafter"/>
</dbReference>
<feature type="domain" description="Polymerase/histidinol phosphatase N-terminal" evidence="9">
    <location>
        <begin position="2"/>
        <end position="57"/>
    </location>
</feature>
<dbReference type="GO" id="GO:0004401">
    <property type="term" value="F:histidinol-phosphatase activity"/>
    <property type="evidence" value="ECO:0007669"/>
    <property type="project" value="UniProtKB-UniRule"/>
</dbReference>
<evidence type="ECO:0000256" key="2">
    <source>
        <dbReference type="ARBA" id="ARBA00009152"/>
    </source>
</evidence>
<dbReference type="AlphaFoldDB" id="A0A841GGW4"/>
<dbReference type="EMBL" id="JACHEX010000003">
    <property type="protein sequence ID" value="MBB6062926.1"/>
    <property type="molecule type" value="Genomic_DNA"/>
</dbReference>
<evidence type="ECO:0000256" key="8">
    <source>
        <dbReference type="RuleBase" id="RU366003"/>
    </source>
</evidence>
<comment type="similarity">
    <text evidence="2 8">Belongs to the PHP hydrolase family. HisK subfamily.</text>
</comment>
<sequence>MIDYHIHSNFSPDSNSNVEDIVKYAKEKNLKVIITDHYEAVEKDHNFKFDIESYKETMKKYGLLVGVEFGWDGKSKIDIDLKEFDFVILSYHAYKDYSDIQLMYENYLKNLYNIIEVINDFHVLGHLDFPRRFVENNEPFSKKLYPLISEIFKKIIKEGKILEVNTSAIYRYGEPNPSYDILKLYRDLGGKYVTIGSDAHRLEDVGRGIYDTLGNLKDLGFEYIMVLNDGKWDMEKIV</sequence>
<protein>
    <recommendedName>
        <fullName evidence="3 8">Histidinol-phosphatase</fullName>
        <shortName evidence="8">HolPase</shortName>
        <ecNumber evidence="3 8">3.1.3.15</ecNumber>
    </recommendedName>
</protein>
<comment type="pathway">
    <text evidence="1 8">Amino-acid biosynthesis; L-histidine biosynthesis; L-histidine from 5-phospho-alpha-D-ribose 1-diphosphate: step 8/9.</text>
</comment>